<reference evidence="2 3" key="1">
    <citation type="submission" date="2018-04" db="EMBL/GenBank/DDBJ databases">
        <title>Phage therapy in agriculture - a green tech approach to combat plant pathogenic bacteria.</title>
        <authorList>
            <person name="Djurhuus A.M."/>
            <person name="Carstens A.B."/>
            <person name="Hansen L.H."/>
        </authorList>
    </citation>
    <scope>NUCLEOTIDE SEQUENCE [LARGE SCALE GENOMIC DNA]</scope>
</reference>
<proteinExistence type="predicted"/>
<dbReference type="EMBL" id="MH191398">
    <property type="protein sequence ID" value="AWN08596.1"/>
    <property type="molecule type" value="Genomic_DNA"/>
</dbReference>
<feature type="compositionally biased region" description="Polar residues" evidence="1">
    <location>
        <begin position="1"/>
        <end position="15"/>
    </location>
</feature>
<dbReference type="KEGG" id="vg:54992640"/>
<name>A0A2U8UWG4_9CAUD</name>
<sequence>MTTQKQYDDTNTGIIGTNDYKQKDTHPDMRGRINVEGLWYWVSGWNKQANGRSFTSLALTLMTQSEVDTMMEKRAAKQAPQQGAQQQQPRQQAPAAQQPPARQEGATNPGAPQDFDDDIPF</sequence>
<dbReference type="RefSeq" id="YP_009802106.1">
    <property type="nucleotide sequence ID" value="NC_047978.1"/>
</dbReference>
<evidence type="ECO:0000256" key="1">
    <source>
        <dbReference type="SAM" id="MobiDB-lite"/>
    </source>
</evidence>
<dbReference type="GeneID" id="54992640"/>
<accession>A0A2U8UWG4</accession>
<feature type="compositionally biased region" description="Basic and acidic residues" evidence="1">
    <location>
        <begin position="20"/>
        <end position="29"/>
    </location>
</feature>
<feature type="region of interest" description="Disordered" evidence="1">
    <location>
        <begin position="70"/>
        <end position="121"/>
    </location>
</feature>
<organism evidence="2 3">
    <name type="scientific">Erwinia phage Faunus</name>
    <dbReference type="NCBI Taxonomy" id="2182346"/>
    <lineage>
        <taxon>Viruses</taxon>
        <taxon>Duplodnaviria</taxon>
        <taxon>Heunggongvirae</taxon>
        <taxon>Uroviricota</taxon>
        <taxon>Caudoviricetes</taxon>
        <taxon>Chaseviridae</taxon>
        <taxon>Cleopatravirinae</taxon>
        <taxon>Faunusvirus</taxon>
        <taxon>Faunusvirus faunus</taxon>
    </lineage>
</organism>
<evidence type="ECO:0000313" key="2">
    <source>
        <dbReference type="EMBL" id="AWN08596.1"/>
    </source>
</evidence>
<evidence type="ECO:0000313" key="3">
    <source>
        <dbReference type="Proteomes" id="UP000246222"/>
    </source>
</evidence>
<feature type="region of interest" description="Disordered" evidence="1">
    <location>
        <begin position="1"/>
        <end position="29"/>
    </location>
</feature>
<feature type="compositionally biased region" description="Low complexity" evidence="1">
    <location>
        <begin position="77"/>
        <end position="103"/>
    </location>
</feature>
<dbReference type="Proteomes" id="UP000246222">
    <property type="component" value="Segment"/>
</dbReference>
<keyword evidence="3" id="KW-1185">Reference proteome</keyword>
<protein>
    <submittedName>
        <fullName evidence="2">SsDNA binding protein</fullName>
    </submittedName>
</protein>